<evidence type="ECO:0000313" key="2">
    <source>
        <dbReference type="Proteomes" id="UP000011668"/>
    </source>
</evidence>
<sequence length="126" mass="14023">MESESLWGSAPVNPVLETRGRYKAPVRVDDLTCGALSRFRYIICLHSTLCSRILLSLRVFNAELQSSAVTGIASSASRTANSFGNDLHLRGKGDGAYQTMGVRKGTHDFDYEMQDRPIELERLQRS</sequence>
<dbReference type="OrthoDB" id="3350812at2759"/>
<dbReference type="Proteomes" id="UP000011668">
    <property type="component" value="Unassembled WGS sequence"/>
</dbReference>
<keyword evidence="2" id="KW-1185">Reference proteome</keyword>
<reference evidence="1 2" key="1">
    <citation type="journal article" date="2013" name="Nat. Commun.">
        <title>The evolution and pathogenic mechanisms of the rice sheath blight pathogen.</title>
        <authorList>
            <person name="Zheng A."/>
            <person name="Lin R."/>
            <person name="Xu L."/>
            <person name="Qin P."/>
            <person name="Tang C."/>
            <person name="Ai P."/>
            <person name="Zhang D."/>
            <person name="Liu Y."/>
            <person name="Sun Z."/>
            <person name="Feng H."/>
            <person name="Wang Y."/>
            <person name="Chen Y."/>
            <person name="Liang X."/>
            <person name="Fu R."/>
            <person name="Li Q."/>
            <person name="Zhang J."/>
            <person name="Yu X."/>
            <person name="Xie Z."/>
            <person name="Ding L."/>
            <person name="Guan P."/>
            <person name="Tang J."/>
            <person name="Liang Y."/>
            <person name="Wang S."/>
            <person name="Deng Q."/>
            <person name="Li S."/>
            <person name="Zhu J."/>
            <person name="Wang L."/>
            <person name="Liu H."/>
            <person name="Li P."/>
        </authorList>
    </citation>
    <scope>NUCLEOTIDE SEQUENCE [LARGE SCALE GENOMIC DNA]</scope>
    <source>
        <strain evidence="2">AG-1 IA</strain>
    </source>
</reference>
<proteinExistence type="predicted"/>
<dbReference type="EMBL" id="AFRT01002910">
    <property type="protein sequence ID" value="ELU36988.1"/>
    <property type="molecule type" value="Genomic_DNA"/>
</dbReference>
<protein>
    <submittedName>
        <fullName evidence="1">Uncharacterized protein</fullName>
    </submittedName>
</protein>
<organism evidence="1 2">
    <name type="scientific">Thanatephorus cucumeris (strain AG1-IA)</name>
    <name type="common">Rice sheath blight fungus</name>
    <name type="synonym">Rhizoctonia solani</name>
    <dbReference type="NCBI Taxonomy" id="983506"/>
    <lineage>
        <taxon>Eukaryota</taxon>
        <taxon>Fungi</taxon>
        <taxon>Dikarya</taxon>
        <taxon>Basidiomycota</taxon>
        <taxon>Agaricomycotina</taxon>
        <taxon>Agaricomycetes</taxon>
        <taxon>Cantharellales</taxon>
        <taxon>Ceratobasidiaceae</taxon>
        <taxon>Rhizoctonia</taxon>
        <taxon>Rhizoctonia solani AG-1</taxon>
    </lineage>
</organism>
<evidence type="ECO:0000313" key="1">
    <source>
        <dbReference type="EMBL" id="ELU36988.1"/>
    </source>
</evidence>
<dbReference type="AlphaFoldDB" id="L8WJJ6"/>
<gene>
    <name evidence="1" type="ORF">AG1IA_08985</name>
</gene>
<accession>L8WJJ6</accession>
<dbReference type="HOGENOM" id="CLU_1983078_0_0_1"/>
<comment type="caution">
    <text evidence="1">The sequence shown here is derived from an EMBL/GenBank/DDBJ whole genome shotgun (WGS) entry which is preliminary data.</text>
</comment>
<name>L8WJJ6_THACA</name>